<dbReference type="EnsemblProtists" id="EKX42249">
    <property type="protein sequence ID" value="EKX42249"/>
    <property type="gene ID" value="GUITHDRAFT_111811"/>
</dbReference>
<dbReference type="HOGENOM" id="CLU_910439_0_0_1"/>
<feature type="compositionally biased region" description="Low complexity" evidence="1">
    <location>
        <begin position="134"/>
        <end position="147"/>
    </location>
</feature>
<dbReference type="GeneID" id="17298795"/>
<dbReference type="KEGG" id="gtt:GUITHDRAFT_111811"/>
<organism evidence="2">
    <name type="scientific">Guillardia theta (strain CCMP2712)</name>
    <name type="common">Cryptophyte</name>
    <dbReference type="NCBI Taxonomy" id="905079"/>
    <lineage>
        <taxon>Eukaryota</taxon>
        <taxon>Cryptophyceae</taxon>
        <taxon>Pyrenomonadales</taxon>
        <taxon>Geminigeraceae</taxon>
        <taxon>Guillardia</taxon>
    </lineage>
</organism>
<feature type="compositionally biased region" description="Basic and acidic residues" evidence="1">
    <location>
        <begin position="262"/>
        <end position="306"/>
    </location>
</feature>
<reference evidence="2 4" key="1">
    <citation type="journal article" date="2012" name="Nature">
        <title>Algal genomes reveal evolutionary mosaicism and the fate of nucleomorphs.</title>
        <authorList>
            <consortium name="DOE Joint Genome Institute"/>
            <person name="Curtis B.A."/>
            <person name="Tanifuji G."/>
            <person name="Burki F."/>
            <person name="Gruber A."/>
            <person name="Irimia M."/>
            <person name="Maruyama S."/>
            <person name="Arias M.C."/>
            <person name="Ball S.G."/>
            <person name="Gile G.H."/>
            <person name="Hirakawa Y."/>
            <person name="Hopkins J.F."/>
            <person name="Kuo A."/>
            <person name="Rensing S.A."/>
            <person name="Schmutz J."/>
            <person name="Symeonidi A."/>
            <person name="Elias M."/>
            <person name="Eveleigh R.J."/>
            <person name="Herman E.K."/>
            <person name="Klute M.J."/>
            <person name="Nakayama T."/>
            <person name="Obornik M."/>
            <person name="Reyes-Prieto A."/>
            <person name="Armbrust E.V."/>
            <person name="Aves S.J."/>
            <person name="Beiko R.G."/>
            <person name="Coutinho P."/>
            <person name="Dacks J.B."/>
            <person name="Durnford D.G."/>
            <person name="Fast N.M."/>
            <person name="Green B.R."/>
            <person name="Grisdale C.J."/>
            <person name="Hempel F."/>
            <person name="Henrissat B."/>
            <person name="Hoppner M.P."/>
            <person name="Ishida K."/>
            <person name="Kim E."/>
            <person name="Koreny L."/>
            <person name="Kroth P.G."/>
            <person name="Liu Y."/>
            <person name="Malik S.B."/>
            <person name="Maier U.G."/>
            <person name="McRose D."/>
            <person name="Mock T."/>
            <person name="Neilson J.A."/>
            <person name="Onodera N.T."/>
            <person name="Poole A.M."/>
            <person name="Pritham E.J."/>
            <person name="Richards T.A."/>
            <person name="Rocap G."/>
            <person name="Roy S.W."/>
            <person name="Sarai C."/>
            <person name="Schaack S."/>
            <person name="Shirato S."/>
            <person name="Slamovits C.H."/>
            <person name="Spencer D.F."/>
            <person name="Suzuki S."/>
            <person name="Worden A.Z."/>
            <person name="Zauner S."/>
            <person name="Barry K."/>
            <person name="Bell C."/>
            <person name="Bharti A.K."/>
            <person name="Crow J.A."/>
            <person name="Grimwood J."/>
            <person name="Kramer R."/>
            <person name="Lindquist E."/>
            <person name="Lucas S."/>
            <person name="Salamov A."/>
            <person name="McFadden G.I."/>
            <person name="Lane C.E."/>
            <person name="Keeling P.J."/>
            <person name="Gray M.W."/>
            <person name="Grigoriev I.V."/>
            <person name="Archibald J.M."/>
        </authorList>
    </citation>
    <scope>NUCLEOTIDE SEQUENCE</scope>
    <source>
        <strain evidence="2 4">CCMP2712</strain>
    </source>
</reference>
<dbReference type="PaxDb" id="55529-EKX42249"/>
<name>L1J294_GUITC</name>
<feature type="region of interest" description="Disordered" evidence="1">
    <location>
        <begin position="128"/>
        <end position="149"/>
    </location>
</feature>
<accession>L1J294</accession>
<dbReference type="AlphaFoldDB" id="L1J294"/>
<reference evidence="4" key="2">
    <citation type="submission" date="2012-11" db="EMBL/GenBank/DDBJ databases">
        <authorList>
            <person name="Kuo A."/>
            <person name="Curtis B.A."/>
            <person name="Tanifuji G."/>
            <person name="Burki F."/>
            <person name="Gruber A."/>
            <person name="Irimia M."/>
            <person name="Maruyama S."/>
            <person name="Arias M.C."/>
            <person name="Ball S.G."/>
            <person name="Gile G.H."/>
            <person name="Hirakawa Y."/>
            <person name="Hopkins J.F."/>
            <person name="Rensing S.A."/>
            <person name="Schmutz J."/>
            <person name="Symeonidi A."/>
            <person name="Elias M."/>
            <person name="Eveleigh R.J."/>
            <person name="Herman E.K."/>
            <person name="Klute M.J."/>
            <person name="Nakayama T."/>
            <person name="Obornik M."/>
            <person name="Reyes-Prieto A."/>
            <person name="Armbrust E.V."/>
            <person name="Aves S.J."/>
            <person name="Beiko R.G."/>
            <person name="Coutinho P."/>
            <person name="Dacks J.B."/>
            <person name="Durnford D.G."/>
            <person name="Fast N.M."/>
            <person name="Green B.R."/>
            <person name="Grisdale C."/>
            <person name="Hempe F."/>
            <person name="Henrissat B."/>
            <person name="Hoppner M.P."/>
            <person name="Ishida K.-I."/>
            <person name="Kim E."/>
            <person name="Koreny L."/>
            <person name="Kroth P.G."/>
            <person name="Liu Y."/>
            <person name="Malik S.-B."/>
            <person name="Maier U.G."/>
            <person name="McRose D."/>
            <person name="Mock T."/>
            <person name="Neilson J.A."/>
            <person name="Onodera N.T."/>
            <person name="Poole A.M."/>
            <person name="Pritham E.J."/>
            <person name="Richards T.A."/>
            <person name="Rocap G."/>
            <person name="Roy S.W."/>
            <person name="Sarai C."/>
            <person name="Schaack S."/>
            <person name="Shirato S."/>
            <person name="Slamovits C.H."/>
            <person name="Spencer D.F."/>
            <person name="Suzuki S."/>
            <person name="Worden A.Z."/>
            <person name="Zauner S."/>
            <person name="Barry K."/>
            <person name="Bell C."/>
            <person name="Bharti A.K."/>
            <person name="Crow J.A."/>
            <person name="Grimwood J."/>
            <person name="Kramer R."/>
            <person name="Lindquist E."/>
            <person name="Lucas S."/>
            <person name="Salamov A."/>
            <person name="McFadden G.I."/>
            <person name="Lane C.E."/>
            <person name="Keeling P.J."/>
            <person name="Gray M.W."/>
            <person name="Grigoriev I.V."/>
            <person name="Archibald J.M."/>
        </authorList>
    </citation>
    <scope>NUCLEOTIDE SEQUENCE</scope>
    <source>
        <strain evidence="4">CCMP2712</strain>
    </source>
</reference>
<protein>
    <submittedName>
        <fullName evidence="2 3">Uncharacterized protein</fullName>
    </submittedName>
</protein>
<evidence type="ECO:0000313" key="2">
    <source>
        <dbReference type="EMBL" id="EKX42249.1"/>
    </source>
</evidence>
<feature type="region of interest" description="Disordered" evidence="1">
    <location>
        <begin position="253"/>
        <end position="306"/>
    </location>
</feature>
<evidence type="ECO:0000313" key="3">
    <source>
        <dbReference type="EnsemblProtists" id="EKX42249"/>
    </source>
</evidence>
<keyword evidence="4" id="KW-1185">Reference proteome</keyword>
<reference evidence="3" key="3">
    <citation type="submission" date="2016-03" db="UniProtKB">
        <authorList>
            <consortium name="EnsemblProtists"/>
        </authorList>
    </citation>
    <scope>IDENTIFICATION</scope>
</reference>
<evidence type="ECO:0000256" key="1">
    <source>
        <dbReference type="SAM" id="MobiDB-lite"/>
    </source>
</evidence>
<dbReference type="Proteomes" id="UP000011087">
    <property type="component" value="Unassembled WGS sequence"/>
</dbReference>
<gene>
    <name evidence="2" type="ORF">GUITHDRAFT_111811</name>
</gene>
<proteinExistence type="predicted"/>
<evidence type="ECO:0000313" key="4">
    <source>
        <dbReference type="Proteomes" id="UP000011087"/>
    </source>
</evidence>
<dbReference type="EMBL" id="JH993018">
    <property type="protein sequence ID" value="EKX42249.1"/>
    <property type="molecule type" value="Genomic_DNA"/>
</dbReference>
<feature type="compositionally biased region" description="Basic and acidic residues" evidence="1">
    <location>
        <begin position="178"/>
        <end position="196"/>
    </location>
</feature>
<feature type="region of interest" description="Disordered" evidence="1">
    <location>
        <begin position="162"/>
        <end position="196"/>
    </location>
</feature>
<sequence>MERGMQRCKASIEDLQLAFLCGLHDRLGSVSPVKRLHVDMCKYIAQEAKYFHVSHVKREQDFATISSAIKEVPEGRCGVILVHEGEYTESQGLKICKRLTLQASNYERGNSFLKCSLGGLADKDDMSNKLKEVSSSSSSPSSPSSPSDLEWPEELLMAIPPTLGGGILAGPMDEQEDGGNREEEERAEERLRIRSRLQEEKEGRGLGGSRVVMRMWSGDSKVPPRYLVCVVGSQTHVEINGLTIMLLGGRRPEEAEGANAGDRCESREEGGRGERGEGGEGGDGRDGGAPDGGEKSCTCEEEVRWR</sequence>
<dbReference type="RefSeq" id="XP_005829229.1">
    <property type="nucleotide sequence ID" value="XM_005829172.1"/>
</dbReference>